<protein>
    <submittedName>
        <fullName evidence="6">Glycosidase CRH2</fullName>
    </submittedName>
</protein>
<dbReference type="SUPFAM" id="SSF49899">
    <property type="entry name" value="Concanavalin A-like lectins/glucanases"/>
    <property type="match status" value="1"/>
</dbReference>
<evidence type="ECO:0000256" key="4">
    <source>
        <dbReference type="SAM" id="SignalP"/>
    </source>
</evidence>
<reference evidence="6 7" key="1">
    <citation type="submission" date="2024-01" db="EMBL/GenBank/DDBJ databases">
        <title>A draft genome for a cacao thread blight-causing isolate of Paramarasmius palmivorus.</title>
        <authorList>
            <person name="Baruah I.K."/>
            <person name="Bukari Y."/>
            <person name="Amoako-Attah I."/>
            <person name="Meinhardt L.W."/>
            <person name="Bailey B.A."/>
            <person name="Cohen S.P."/>
        </authorList>
    </citation>
    <scope>NUCLEOTIDE SEQUENCE [LARGE SCALE GENOMIC DNA]</scope>
    <source>
        <strain evidence="6 7">GH-12</strain>
    </source>
</reference>
<keyword evidence="1 4" id="KW-0732">Signal</keyword>
<evidence type="ECO:0000259" key="5">
    <source>
        <dbReference type="PROSITE" id="PS51762"/>
    </source>
</evidence>
<keyword evidence="3 6" id="KW-0326">Glycosidase</keyword>
<dbReference type="GO" id="GO:0031505">
    <property type="term" value="P:fungal-type cell wall organization"/>
    <property type="evidence" value="ECO:0007669"/>
    <property type="project" value="TreeGrafter"/>
</dbReference>
<dbReference type="GO" id="GO:0016757">
    <property type="term" value="F:glycosyltransferase activity"/>
    <property type="evidence" value="ECO:0007669"/>
    <property type="project" value="TreeGrafter"/>
</dbReference>
<dbReference type="PANTHER" id="PTHR10963:SF22">
    <property type="entry name" value="GLYCOSIDASE CRH2-RELATED"/>
    <property type="match status" value="1"/>
</dbReference>
<feature type="chain" id="PRO_5043485854" evidence="4">
    <location>
        <begin position="21"/>
        <end position="369"/>
    </location>
</feature>
<dbReference type="InterPro" id="IPR000757">
    <property type="entry name" value="Beta-glucanase-like"/>
</dbReference>
<sequence>MHSTLVAALLSSLLIAGVKGMQCNATTSCPSSAPCCSEFGFCGDEHFCLGGCNPLHSAALDSCKPNPLCQDAKYTFADNSRILTNSSFFDGNVTEYDWVVDKGSIMNTNSSGGELALLLTETNGGTRISSTRYVHYGKITASLKTGRWGGVVTAFITMSDIKDEIDWEFPGAATTEAQTNYFWQGVIPQQTAGTTEKGLTDTFSNYHDYTIDWQPDTLNFAIDGNVVHTLKKSDTIDSRGVAHYPSTPSRVQLSIWPAGIAGYPEGTVQWAGGMIDWNDPDYKSAGQFYALVRSIEIQCGDPQKPDANITSYVYGSNTTTDTPSIAFSNASTLLNGALSMFGATGVMSVKMLSTLVGGVVGVALLAGVV</sequence>
<organism evidence="6 7">
    <name type="scientific">Paramarasmius palmivorus</name>
    <dbReference type="NCBI Taxonomy" id="297713"/>
    <lineage>
        <taxon>Eukaryota</taxon>
        <taxon>Fungi</taxon>
        <taxon>Dikarya</taxon>
        <taxon>Basidiomycota</taxon>
        <taxon>Agaricomycotina</taxon>
        <taxon>Agaricomycetes</taxon>
        <taxon>Agaricomycetidae</taxon>
        <taxon>Agaricales</taxon>
        <taxon>Marasmiineae</taxon>
        <taxon>Marasmiaceae</taxon>
        <taxon>Paramarasmius</taxon>
    </lineage>
</organism>
<dbReference type="InterPro" id="IPR013320">
    <property type="entry name" value="ConA-like_dom_sf"/>
</dbReference>
<dbReference type="PANTHER" id="PTHR10963">
    <property type="entry name" value="GLYCOSYL HYDROLASE-RELATED"/>
    <property type="match status" value="1"/>
</dbReference>
<keyword evidence="2" id="KW-0378">Hydrolase</keyword>
<evidence type="ECO:0000256" key="1">
    <source>
        <dbReference type="ARBA" id="ARBA00022729"/>
    </source>
</evidence>
<dbReference type="GO" id="GO:0005975">
    <property type="term" value="P:carbohydrate metabolic process"/>
    <property type="evidence" value="ECO:0007669"/>
    <property type="project" value="InterPro"/>
</dbReference>
<dbReference type="Gene3D" id="2.60.120.200">
    <property type="match status" value="1"/>
</dbReference>
<comment type="caution">
    <text evidence="6">The sequence shown here is derived from an EMBL/GenBank/DDBJ whole genome shotgun (WGS) entry which is preliminary data.</text>
</comment>
<dbReference type="Pfam" id="PF00722">
    <property type="entry name" value="Glyco_hydro_16"/>
    <property type="match status" value="1"/>
</dbReference>
<evidence type="ECO:0000313" key="6">
    <source>
        <dbReference type="EMBL" id="KAK7027527.1"/>
    </source>
</evidence>
<dbReference type="AlphaFoldDB" id="A0AAW0BN89"/>
<dbReference type="InterPro" id="IPR050546">
    <property type="entry name" value="Glycosyl_Hydrlase_16"/>
</dbReference>
<dbReference type="PROSITE" id="PS51762">
    <property type="entry name" value="GH16_2"/>
    <property type="match status" value="1"/>
</dbReference>
<keyword evidence="7" id="KW-1185">Reference proteome</keyword>
<dbReference type="Proteomes" id="UP001383192">
    <property type="component" value="Unassembled WGS sequence"/>
</dbReference>
<proteinExistence type="predicted"/>
<name>A0AAW0BN89_9AGAR</name>
<feature type="signal peptide" evidence="4">
    <location>
        <begin position="1"/>
        <end position="20"/>
    </location>
</feature>
<evidence type="ECO:0000256" key="3">
    <source>
        <dbReference type="ARBA" id="ARBA00023295"/>
    </source>
</evidence>
<accession>A0AAW0BN89</accession>
<feature type="domain" description="GH16" evidence="5">
    <location>
        <begin position="59"/>
        <end position="286"/>
    </location>
</feature>
<evidence type="ECO:0000313" key="7">
    <source>
        <dbReference type="Proteomes" id="UP001383192"/>
    </source>
</evidence>
<dbReference type="GO" id="GO:0004553">
    <property type="term" value="F:hydrolase activity, hydrolyzing O-glycosyl compounds"/>
    <property type="evidence" value="ECO:0007669"/>
    <property type="project" value="InterPro"/>
</dbReference>
<evidence type="ECO:0000256" key="2">
    <source>
        <dbReference type="ARBA" id="ARBA00022801"/>
    </source>
</evidence>
<dbReference type="GO" id="GO:0009277">
    <property type="term" value="C:fungal-type cell wall"/>
    <property type="evidence" value="ECO:0007669"/>
    <property type="project" value="TreeGrafter"/>
</dbReference>
<dbReference type="EMBL" id="JAYKXP010000094">
    <property type="protein sequence ID" value="KAK7027527.1"/>
    <property type="molecule type" value="Genomic_DNA"/>
</dbReference>
<gene>
    <name evidence="6" type="primary">UTR2</name>
    <name evidence="6" type="ORF">VNI00_015160</name>
</gene>